<sequence length="271" mass="30908">MLDVAIYPVGIDLRVDHIYSLLSVGSDDVRIIGIWGMGGIGKTAIAKAVYNLIFHKIESSSFLENVSEVSQQRNGLVQLQGQLLLNILMRSGFKINNIARGINLIKESLCYRRVLLILDDVDEMDQLKALAREHNWFGPGSRIIITTRDDHLLDVLQVDKKYKVKKLNHDESLELFSWDAFKSNHPIEGYVELSNRVLHYIRGLPLALEVSGSSLLDKRISEWETVLEKLENIPPDKFKKKLGISFDLLDDKNRDIFLDIACFFVGKTRIM</sequence>
<evidence type="ECO:0000313" key="3">
    <source>
        <dbReference type="Proteomes" id="UP000607653"/>
    </source>
</evidence>
<dbReference type="Pfam" id="PF00931">
    <property type="entry name" value="NB-ARC"/>
    <property type="match status" value="1"/>
</dbReference>
<dbReference type="InterPro" id="IPR044974">
    <property type="entry name" value="Disease_R_plants"/>
</dbReference>
<dbReference type="InterPro" id="IPR042197">
    <property type="entry name" value="Apaf_helical"/>
</dbReference>
<dbReference type="EMBL" id="DUZY01000002">
    <property type="protein sequence ID" value="DAD27172.1"/>
    <property type="molecule type" value="Genomic_DNA"/>
</dbReference>
<reference evidence="2 3" key="1">
    <citation type="journal article" date="2020" name="Mol. Biol. Evol.">
        <title>Distinct Expression and Methylation Patterns for Genes with Different Fates following a Single Whole-Genome Duplication in Flowering Plants.</title>
        <authorList>
            <person name="Shi T."/>
            <person name="Rahmani R.S."/>
            <person name="Gugger P.F."/>
            <person name="Wang M."/>
            <person name="Li H."/>
            <person name="Zhang Y."/>
            <person name="Li Z."/>
            <person name="Wang Q."/>
            <person name="Van de Peer Y."/>
            <person name="Marchal K."/>
            <person name="Chen J."/>
        </authorList>
    </citation>
    <scope>NUCLEOTIDE SEQUENCE [LARGE SCALE GENOMIC DNA]</scope>
    <source>
        <tissue evidence="2">Leaf</tissue>
    </source>
</reference>
<keyword evidence="3" id="KW-1185">Reference proteome</keyword>
<dbReference type="Proteomes" id="UP000607653">
    <property type="component" value="Unassembled WGS sequence"/>
</dbReference>
<dbReference type="Gene3D" id="3.40.50.300">
    <property type="entry name" value="P-loop containing nucleotide triphosphate hydrolases"/>
    <property type="match status" value="1"/>
</dbReference>
<dbReference type="SUPFAM" id="SSF52540">
    <property type="entry name" value="P-loop containing nucleoside triphosphate hydrolases"/>
    <property type="match status" value="1"/>
</dbReference>
<proteinExistence type="predicted"/>
<dbReference type="InterPro" id="IPR027417">
    <property type="entry name" value="P-loop_NTPase"/>
</dbReference>
<dbReference type="InterPro" id="IPR002182">
    <property type="entry name" value="NB-ARC"/>
</dbReference>
<dbReference type="PANTHER" id="PTHR11017:SF271">
    <property type="entry name" value="DISEASE RESISTANCE PROTEIN (TIR-NBS-LRR CLASS) FAMILY"/>
    <property type="match status" value="1"/>
</dbReference>
<organism evidence="2 3">
    <name type="scientific">Nelumbo nucifera</name>
    <name type="common">Sacred lotus</name>
    <dbReference type="NCBI Taxonomy" id="4432"/>
    <lineage>
        <taxon>Eukaryota</taxon>
        <taxon>Viridiplantae</taxon>
        <taxon>Streptophyta</taxon>
        <taxon>Embryophyta</taxon>
        <taxon>Tracheophyta</taxon>
        <taxon>Spermatophyta</taxon>
        <taxon>Magnoliopsida</taxon>
        <taxon>Proteales</taxon>
        <taxon>Nelumbonaceae</taxon>
        <taxon>Nelumbo</taxon>
    </lineage>
</organism>
<dbReference type="PANTHER" id="PTHR11017">
    <property type="entry name" value="LEUCINE-RICH REPEAT-CONTAINING PROTEIN"/>
    <property type="match status" value="1"/>
</dbReference>
<dbReference type="PRINTS" id="PR00364">
    <property type="entry name" value="DISEASERSIST"/>
</dbReference>
<dbReference type="GO" id="GO:0043531">
    <property type="term" value="F:ADP binding"/>
    <property type="evidence" value="ECO:0007669"/>
    <property type="project" value="InterPro"/>
</dbReference>
<accession>A0A822Y4G6</accession>
<protein>
    <recommendedName>
        <fullName evidence="1">NB-ARC domain-containing protein</fullName>
    </recommendedName>
</protein>
<feature type="domain" description="NB-ARC" evidence="1">
    <location>
        <begin position="15"/>
        <end position="183"/>
    </location>
</feature>
<dbReference type="AlphaFoldDB" id="A0A822Y4G6"/>
<comment type="caution">
    <text evidence="2">The sequence shown here is derived from an EMBL/GenBank/DDBJ whole genome shotgun (WGS) entry which is preliminary data.</text>
</comment>
<evidence type="ECO:0000313" key="2">
    <source>
        <dbReference type="EMBL" id="DAD27172.1"/>
    </source>
</evidence>
<dbReference type="Gene3D" id="1.10.8.430">
    <property type="entry name" value="Helical domain of apoptotic protease-activating factors"/>
    <property type="match status" value="1"/>
</dbReference>
<evidence type="ECO:0000259" key="1">
    <source>
        <dbReference type="Pfam" id="PF00931"/>
    </source>
</evidence>
<name>A0A822Y4G6_NELNU</name>
<dbReference type="GO" id="GO:0006952">
    <property type="term" value="P:defense response"/>
    <property type="evidence" value="ECO:0007669"/>
    <property type="project" value="InterPro"/>
</dbReference>
<gene>
    <name evidence="2" type="ORF">HUJ06_028640</name>
</gene>